<keyword evidence="8 17" id="KW-0812">Transmembrane</keyword>
<feature type="transmembrane region" description="Helical" evidence="17">
    <location>
        <begin position="47"/>
        <end position="65"/>
    </location>
</feature>
<evidence type="ECO:0000313" key="20">
    <source>
        <dbReference type="Proteomes" id="UP000070412"/>
    </source>
</evidence>
<keyword evidence="11" id="KW-0249">Electron transport</keyword>
<dbReference type="EnsemblMetazoa" id="SSS_4190s_mrna">
    <property type="protein sequence ID" value="KAF7491765.1"/>
    <property type="gene ID" value="SSS_4190"/>
</dbReference>
<keyword evidence="7" id="KW-0679">Respiratory chain</keyword>
<dbReference type="InterPro" id="IPR019173">
    <property type="entry name" value="NADH_UbQ_OxRdtase_B5_su"/>
</dbReference>
<accession>A0A834R8K3</accession>
<sequence>MSMLSTLRRFLSKNLSINKKQVRHSGHEHKIHIEPSNFVWNEFKDNLHFYFMLGAIPLFLLTAYAKIFVGEAELAEIPEGYTPHYWEYYKHPVTRFMAKYLLFDRSIDYEATVSKYAEDSEQKILQELKKRLKEMMAEKSDNKAWYYNNIDISQNRWIINKTLEGRFKKFGIADDKFDQFKDDDE</sequence>
<dbReference type="GO" id="GO:0005743">
    <property type="term" value="C:mitochondrial inner membrane"/>
    <property type="evidence" value="ECO:0007669"/>
    <property type="project" value="UniProtKB-SubCell"/>
</dbReference>
<evidence type="ECO:0000256" key="6">
    <source>
        <dbReference type="ARBA" id="ARBA00022448"/>
    </source>
</evidence>
<evidence type="ECO:0000256" key="17">
    <source>
        <dbReference type="SAM" id="Phobius"/>
    </source>
</evidence>
<keyword evidence="14 17" id="KW-0472">Membrane</keyword>
<evidence type="ECO:0000256" key="8">
    <source>
        <dbReference type="ARBA" id="ARBA00022692"/>
    </source>
</evidence>
<evidence type="ECO:0000256" key="14">
    <source>
        <dbReference type="ARBA" id="ARBA00023136"/>
    </source>
</evidence>
<dbReference type="EMBL" id="WVUK01000058">
    <property type="protein sequence ID" value="KAF7491765.1"/>
    <property type="molecule type" value="Genomic_DNA"/>
</dbReference>
<evidence type="ECO:0000256" key="12">
    <source>
        <dbReference type="ARBA" id="ARBA00022989"/>
    </source>
</evidence>
<reference evidence="20" key="1">
    <citation type="journal article" date="2020" name="PLoS Negl. Trop. Dis.">
        <title>High-quality nuclear genome for Sarcoptes scabiei-A critical resource for a neglected parasite.</title>
        <authorList>
            <person name="Korhonen P.K."/>
            <person name="Gasser R.B."/>
            <person name="Ma G."/>
            <person name="Wang T."/>
            <person name="Stroehlein A.J."/>
            <person name="Young N.D."/>
            <person name="Ang C.S."/>
            <person name="Fernando D.D."/>
            <person name="Lu H.C."/>
            <person name="Taylor S."/>
            <person name="Reynolds S.L."/>
            <person name="Mofiz E."/>
            <person name="Najaraj S.H."/>
            <person name="Gowda H."/>
            <person name="Madugundu A."/>
            <person name="Renuse S."/>
            <person name="Holt D."/>
            <person name="Pandey A."/>
            <person name="Papenfuss A.T."/>
            <person name="Fischer K."/>
        </authorList>
    </citation>
    <scope>NUCLEOTIDE SEQUENCE [LARGE SCALE GENOMIC DNA]</scope>
</reference>
<keyword evidence="9" id="KW-0999">Mitochondrion inner membrane</keyword>
<comment type="subcellular location">
    <subcellularLocation>
        <location evidence="2">Mitochondrion inner membrane</location>
        <topology evidence="2">Single-pass membrane protein</topology>
    </subcellularLocation>
</comment>
<organism evidence="18">
    <name type="scientific">Sarcoptes scabiei</name>
    <name type="common">Itch mite</name>
    <name type="synonym">Acarus scabiei</name>
    <dbReference type="NCBI Taxonomy" id="52283"/>
    <lineage>
        <taxon>Eukaryota</taxon>
        <taxon>Metazoa</taxon>
        <taxon>Ecdysozoa</taxon>
        <taxon>Arthropoda</taxon>
        <taxon>Chelicerata</taxon>
        <taxon>Arachnida</taxon>
        <taxon>Acari</taxon>
        <taxon>Acariformes</taxon>
        <taxon>Sarcoptiformes</taxon>
        <taxon>Astigmata</taxon>
        <taxon>Psoroptidia</taxon>
        <taxon>Sarcoptoidea</taxon>
        <taxon>Sarcoptidae</taxon>
        <taxon>Sarcoptinae</taxon>
        <taxon>Sarcoptes</taxon>
    </lineage>
</organism>
<evidence type="ECO:0000256" key="2">
    <source>
        <dbReference type="ARBA" id="ARBA00004434"/>
    </source>
</evidence>
<evidence type="ECO:0000256" key="10">
    <source>
        <dbReference type="ARBA" id="ARBA00022946"/>
    </source>
</evidence>
<dbReference type="Pfam" id="PF09781">
    <property type="entry name" value="NDUF_B5"/>
    <property type="match status" value="1"/>
</dbReference>
<comment type="similarity">
    <text evidence="3">Belongs to the complex I NDUFB5 subunit family.</text>
</comment>
<keyword evidence="10" id="KW-0809">Transit peptide</keyword>
<proteinExistence type="inferred from homology"/>
<keyword evidence="12 17" id="KW-1133">Transmembrane helix</keyword>
<keyword evidence="20" id="KW-1185">Reference proteome</keyword>
<evidence type="ECO:0000313" key="18">
    <source>
        <dbReference type="EMBL" id="KAF7491765.1"/>
    </source>
</evidence>
<dbReference type="PANTHER" id="PTHR13178">
    <property type="entry name" value="NADH-UBIQUINONE OXIDOREDUCTASE SGDH SUBUNIT"/>
    <property type="match status" value="1"/>
</dbReference>
<evidence type="ECO:0000256" key="16">
    <source>
        <dbReference type="ARBA" id="ARBA00032550"/>
    </source>
</evidence>
<name>A0A834R8K3_SARSC</name>
<evidence type="ECO:0000256" key="5">
    <source>
        <dbReference type="ARBA" id="ARBA00015175"/>
    </source>
</evidence>
<evidence type="ECO:0000256" key="9">
    <source>
        <dbReference type="ARBA" id="ARBA00022792"/>
    </source>
</evidence>
<keyword evidence="18" id="KW-0830">Ubiquinone</keyword>
<comment type="subunit">
    <text evidence="4">Complex I is composed of 45 different subunits.</text>
</comment>
<dbReference type="OrthoDB" id="9995605at2759"/>
<evidence type="ECO:0000256" key="3">
    <source>
        <dbReference type="ARBA" id="ARBA00007152"/>
    </source>
</evidence>
<gene>
    <name evidence="18" type="ORF">SSS_4190</name>
</gene>
<comment type="function">
    <text evidence="1">Accessory subunit of the mitochondrial membrane respiratory chain NADH dehydrogenase (Complex I), that is believed not to be involved in catalysis. Complex I functions in the transfer of electrons from NADH to the respiratory chain. The immediate electron acceptor for the enzyme is believed to be ubiquinone.</text>
</comment>
<evidence type="ECO:0000256" key="7">
    <source>
        <dbReference type="ARBA" id="ARBA00022660"/>
    </source>
</evidence>
<evidence type="ECO:0000256" key="1">
    <source>
        <dbReference type="ARBA" id="ARBA00003195"/>
    </source>
</evidence>
<dbReference type="AlphaFoldDB" id="A0A834R8K3"/>
<dbReference type="PANTHER" id="PTHR13178:SF0">
    <property type="entry name" value="NADH DEHYDROGENASE [UBIQUINONE] 1 BETA SUBCOMPLEX SUBUNIT 5, MITOCHONDRIAL"/>
    <property type="match status" value="1"/>
</dbReference>
<evidence type="ECO:0000256" key="11">
    <source>
        <dbReference type="ARBA" id="ARBA00022982"/>
    </source>
</evidence>
<dbReference type="Proteomes" id="UP000070412">
    <property type="component" value="Unassembled WGS sequence"/>
</dbReference>
<reference evidence="19" key="3">
    <citation type="submission" date="2022-06" db="UniProtKB">
        <authorList>
            <consortium name="EnsemblMetazoa"/>
        </authorList>
    </citation>
    <scope>IDENTIFICATION</scope>
</reference>
<evidence type="ECO:0000256" key="13">
    <source>
        <dbReference type="ARBA" id="ARBA00023128"/>
    </source>
</evidence>
<evidence type="ECO:0000313" key="19">
    <source>
        <dbReference type="EnsemblMetazoa" id="KAF7491765.1"/>
    </source>
</evidence>
<keyword evidence="6" id="KW-0813">Transport</keyword>
<protein>
    <recommendedName>
        <fullName evidence="5">NADH dehydrogenase [ubiquinone] 1 beta subcomplex subunit 5, mitochondrial</fullName>
    </recommendedName>
    <alternativeName>
        <fullName evidence="16">Complex I-SGDH</fullName>
    </alternativeName>
    <alternativeName>
        <fullName evidence="15">NADH-ubiquinone oxidoreductase SGDH subunit</fullName>
    </alternativeName>
</protein>
<evidence type="ECO:0000256" key="15">
    <source>
        <dbReference type="ARBA" id="ARBA00032395"/>
    </source>
</evidence>
<evidence type="ECO:0000256" key="4">
    <source>
        <dbReference type="ARBA" id="ARBA00011533"/>
    </source>
</evidence>
<keyword evidence="13" id="KW-0496">Mitochondrion</keyword>
<dbReference type="OMA" id="IRQWWAK"/>
<reference evidence="18" key="2">
    <citation type="submission" date="2020-01" db="EMBL/GenBank/DDBJ databases">
        <authorList>
            <person name="Korhonen P.K.K."/>
            <person name="Guangxu M.G."/>
            <person name="Wang T.W."/>
            <person name="Stroehlein A.J.S."/>
            <person name="Young N.D."/>
            <person name="Ang C.-S.A."/>
            <person name="Fernando D.W.F."/>
            <person name="Lu H.L."/>
            <person name="Taylor S.T."/>
            <person name="Ehtesham M.E.M."/>
            <person name="Najaraj S.H.N."/>
            <person name="Harsha G.H.G."/>
            <person name="Madugundu A.M."/>
            <person name="Renuse S.R."/>
            <person name="Holt D.H."/>
            <person name="Pandey A.P."/>
            <person name="Papenfuss A.P."/>
            <person name="Gasser R.B.G."/>
            <person name="Fischer K.F."/>
        </authorList>
    </citation>
    <scope>NUCLEOTIDE SEQUENCE</scope>
    <source>
        <strain evidence="18">SSS_KF_BRIS2020</strain>
    </source>
</reference>